<gene>
    <name evidence="10" type="primary">metE</name>
    <name evidence="16" type="ORF">SAMN05661003_1296</name>
</gene>
<evidence type="ECO:0000256" key="1">
    <source>
        <dbReference type="ARBA" id="ARBA00002777"/>
    </source>
</evidence>
<dbReference type="InterPro" id="IPR002629">
    <property type="entry name" value="Met_Synth_C/arc"/>
</dbReference>
<dbReference type="UniPathway" id="UPA00051">
    <property type="reaction ID" value="UER00082"/>
</dbReference>
<evidence type="ECO:0000256" key="2">
    <source>
        <dbReference type="ARBA" id="ARBA00004681"/>
    </source>
</evidence>
<feature type="binding site" evidence="10">
    <location>
        <position position="725"/>
    </location>
    <ligand>
        <name>Zn(2+)</name>
        <dbReference type="ChEBI" id="CHEBI:29105"/>
        <note>catalytic</note>
    </ligand>
</feature>
<feature type="binding site" evidence="10">
    <location>
        <position position="642"/>
    </location>
    <ligand>
        <name>Zn(2+)</name>
        <dbReference type="ChEBI" id="CHEBI:29105"/>
        <note>catalytic</note>
    </ligand>
</feature>
<evidence type="ECO:0000256" key="3">
    <source>
        <dbReference type="ARBA" id="ARBA00009553"/>
    </source>
</evidence>
<keyword evidence="10" id="KW-0677">Repeat</keyword>
<feature type="binding site" evidence="10">
    <location>
        <position position="664"/>
    </location>
    <ligand>
        <name>Zn(2+)</name>
        <dbReference type="ChEBI" id="CHEBI:29105"/>
        <note>catalytic</note>
    </ligand>
</feature>
<dbReference type="AlphaFoldDB" id="A0A1G7F686"/>
<feature type="binding site" evidence="12">
    <location>
        <position position="725"/>
    </location>
    <ligand>
        <name>Zn(2+)</name>
        <dbReference type="ChEBI" id="CHEBI:29105"/>
        <label>1</label>
        <note>catalytic</note>
    </ligand>
</feature>
<feature type="binding site" evidence="10 11">
    <location>
        <position position="483"/>
    </location>
    <ligand>
        <name>L-methionine</name>
        <dbReference type="ChEBI" id="CHEBI:57844"/>
    </ligand>
</feature>
<evidence type="ECO:0000259" key="14">
    <source>
        <dbReference type="Pfam" id="PF01717"/>
    </source>
</evidence>
<feature type="binding site" evidence="10 11">
    <location>
        <position position="598"/>
    </location>
    <ligand>
        <name>L-homocysteine</name>
        <dbReference type="ChEBI" id="CHEBI:58199"/>
    </ligand>
</feature>
<dbReference type="EC" id="2.1.1.14" evidence="10"/>
<feature type="binding site" evidence="10">
    <location>
        <position position="483"/>
    </location>
    <ligand>
        <name>L-homocysteine</name>
        <dbReference type="ChEBI" id="CHEBI:58199"/>
    </ligand>
</feature>
<keyword evidence="8 10" id="KW-0862">Zinc</keyword>
<evidence type="ECO:0000256" key="4">
    <source>
        <dbReference type="ARBA" id="ARBA00022603"/>
    </source>
</evidence>
<feature type="binding site" evidence="12">
    <location>
        <position position="664"/>
    </location>
    <ligand>
        <name>Zn(2+)</name>
        <dbReference type="ChEBI" id="CHEBI:29105"/>
        <label>1</label>
        <note>catalytic</note>
    </ligand>
</feature>
<dbReference type="Proteomes" id="UP000243205">
    <property type="component" value="Unassembled WGS sequence"/>
</dbReference>
<proteinExistence type="inferred from homology"/>
<evidence type="ECO:0000256" key="12">
    <source>
        <dbReference type="PIRSR" id="PIRSR000382-2"/>
    </source>
</evidence>
<feature type="binding site" evidence="11">
    <location>
        <position position="18"/>
    </location>
    <ligand>
        <name>5-methyltetrahydropteroyltri-L-glutamate</name>
        <dbReference type="ChEBI" id="CHEBI:58207"/>
    </ligand>
</feature>
<comment type="similarity">
    <text evidence="3 10">Belongs to the vitamin-B12 independent methionine synthase family.</text>
</comment>
<dbReference type="InterPro" id="IPR038071">
    <property type="entry name" value="UROD/MetE-like_sf"/>
</dbReference>
<feature type="active site" description="Proton donor" evidence="10 13">
    <location>
        <position position="693"/>
    </location>
</feature>
<dbReference type="GO" id="GO:0008270">
    <property type="term" value="F:zinc ion binding"/>
    <property type="evidence" value="ECO:0007669"/>
    <property type="project" value="InterPro"/>
</dbReference>
<keyword evidence="6 10" id="KW-0808">Transferase</keyword>
<evidence type="ECO:0000256" key="11">
    <source>
        <dbReference type="PIRSR" id="PIRSR000382-1"/>
    </source>
</evidence>
<dbReference type="Pfam" id="PF08267">
    <property type="entry name" value="Meth_synt_1"/>
    <property type="match status" value="1"/>
</dbReference>
<dbReference type="CDD" id="cd03312">
    <property type="entry name" value="CIMS_N_terminal_like"/>
    <property type="match status" value="1"/>
</dbReference>
<protein>
    <recommendedName>
        <fullName evidence="10">5-methyltetrahydropteroyltriglutamate--homocysteine methyltransferase</fullName>
        <ecNumber evidence="10">2.1.1.14</ecNumber>
    </recommendedName>
    <alternativeName>
        <fullName evidence="10">Cobalamin-independent methionine synthase</fullName>
    </alternativeName>
    <alternativeName>
        <fullName evidence="10">Methionine synthase, vitamin-B12 independent isozyme</fullName>
    </alternativeName>
</protein>
<dbReference type="NCBIfam" id="TIGR01371">
    <property type="entry name" value="met_syn_B12ind"/>
    <property type="match status" value="1"/>
</dbReference>
<comment type="cofactor">
    <cofactor evidence="10">
        <name>Zn(2+)</name>
        <dbReference type="ChEBI" id="CHEBI:29105"/>
    </cofactor>
    <text evidence="10">Binds 1 zinc ion per subunit.</text>
</comment>
<dbReference type="InterPro" id="IPR013215">
    <property type="entry name" value="Cbl-indep_Met_Synth_N"/>
</dbReference>
<evidence type="ECO:0000256" key="13">
    <source>
        <dbReference type="PIRSR" id="PIRSR000382-3"/>
    </source>
</evidence>
<keyword evidence="17" id="KW-1185">Reference proteome</keyword>
<dbReference type="Gene3D" id="3.20.20.210">
    <property type="match status" value="2"/>
</dbReference>
<comment type="function">
    <text evidence="1 10">Catalyzes the transfer of a methyl group from 5-methyltetrahydrofolate to homocysteine resulting in methionine formation.</text>
</comment>
<dbReference type="SUPFAM" id="SSF51726">
    <property type="entry name" value="UROD/MetE-like"/>
    <property type="match status" value="2"/>
</dbReference>
<feature type="binding site" evidence="10 11">
    <location>
        <begin position="514"/>
        <end position="515"/>
    </location>
    <ligand>
        <name>5-methyltetrahydropteroyltri-L-glutamate</name>
        <dbReference type="ChEBI" id="CHEBI:58207"/>
    </ligand>
</feature>
<evidence type="ECO:0000256" key="8">
    <source>
        <dbReference type="ARBA" id="ARBA00022833"/>
    </source>
</evidence>
<reference evidence="17" key="1">
    <citation type="submission" date="2016-10" db="EMBL/GenBank/DDBJ databases">
        <authorList>
            <person name="Varghese N."/>
            <person name="Submissions S."/>
        </authorList>
    </citation>
    <scope>NUCLEOTIDE SEQUENCE [LARGE SCALE GENOMIC DNA]</scope>
    <source>
        <strain evidence="17">DSM 8987</strain>
    </source>
</reference>
<feature type="binding site" evidence="12">
    <location>
        <position position="642"/>
    </location>
    <ligand>
        <name>Zn(2+)</name>
        <dbReference type="ChEBI" id="CHEBI:29105"/>
        <label>1</label>
        <note>catalytic</note>
    </ligand>
</feature>
<dbReference type="InterPro" id="IPR006276">
    <property type="entry name" value="Cobalamin-indep_Met_synthase"/>
</dbReference>
<name>A0A1G7F686_9BACT</name>
<feature type="domain" description="Cobalamin-independent methionine synthase MetE C-terminal/archaeal" evidence="14">
    <location>
        <begin position="425"/>
        <end position="747"/>
    </location>
</feature>
<dbReference type="RefSeq" id="WP_092080836.1">
    <property type="nucleotide sequence ID" value="NZ_FNAQ01000029.1"/>
</dbReference>
<dbReference type="NCBIfam" id="NF003556">
    <property type="entry name" value="PRK05222.1"/>
    <property type="match status" value="1"/>
</dbReference>
<dbReference type="CDD" id="cd03311">
    <property type="entry name" value="CIMS_C_terminal_like"/>
    <property type="match status" value="1"/>
</dbReference>
<feature type="binding site" evidence="10">
    <location>
        <position position="604"/>
    </location>
    <ligand>
        <name>5-methyltetrahydropteroyltri-L-glutamate</name>
        <dbReference type="ChEBI" id="CHEBI:58207"/>
    </ligand>
</feature>
<dbReference type="GO" id="GO:0003871">
    <property type="term" value="F:5-methyltetrahydropteroyltriglutamate-homocysteine S-methyltransferase activity"/>
    <property type="evidence" value="ECO:0007669"/>
    <property type="project" value="UniProtKB-UniRule"/>
</dbReference>
<evidence type="ECO:0000256" key="10">
    <source>
        <dbReference type="HAMAP-Rule" id="MF_00172"/>
    </source>
</evidence>
<evidence type="ECO:0000256" key="9">
    <source>
        <dbReference type="ARBA" id="ARBA00023167"/>
    </source>
</evidence>
<dbReference type="PANTHER" id="PTHR30519">
    <property type="entry name" value="5-METHYLTETRAHYDROPTEROYLTRIGLUTAMATE--HOMOCYSTEINE METHYLTRANSFERASE"/>
    <property type="match status" value="1"/>
</dbReference>
<feature type="binding site" evidence="12">
    <location>
        <position position="640"/>
    </location>
    <ligand>
        <name>Zn(2+)</name>
        <dbReference type="ChEBI" id="CHEBI:29105"/>
        <label>1</label>
        <note>catalytic</note>
    </ligand>
</feature>
<dbReference type="HAMAP" id="MF_00172">
    <property type="entry name" value="Meth_synth"/>
    <property type="match status" value="1"/>
</dbReference>
<keyword evidence="4 10" id="KW-0489">Methyltransferase</keyword>
<dbReference type="OrthoDB" id="244285at2"/>
<accession>A0A1G7F686</accession>
<feature type="binding site" evidence="10 11">
    <location>
        <begin position="430"/>
        <end position="432"/>
    </location>
    <ligand>
        <name>L-methionine</name>
        <dbReference type="ChEBI" id="CHEBI:57844"/>
    </ligand>
</feature>
<comment type="catalytic activity">
    <reaction evidence="10">
        <text>5-methyltetrahydropteroyltri-L-glutamate + L-homocysteine = tetrahydropteroyltri-L-glutamate + L-methionine</text>
        <dbReference type="Rhea" id="RHEA:21196"/>
        <dbReference type="ChEBI" id="CHEBI:57844"/>
        <dbReference type="ChEBI" id="CHEBI:58140"/>
        <dbReference type="ChEBI" id="CHEBI:58199"/>
        <dbReference type="ChEBI" id="CHEBI:58207"/>
        <dbReference type="EC" id="2.1.1.14"/>
    </reaction>
</comment>
<evidence type="ECO:0000256" key="7">
    <source>
        <dbReference type="ARBA" id="ARBA00022723"/>
    </source>
</evidence>
<comment type="pathway">
    <text evidence="2 10">Amino-acid biosynthesis; L-methionine biosynthesis via de novo pathway; L-methionine from L-homocysteine (MetE route): step 1/1.</text>
</comment>
<evidence type="ECO:0000313" key="16">
    <source>
        <dbReference type="EMBL" id="SDE71394.1"/>
    </source>
</evidence>
<dbReference type="GO" id="GO:0032259">
    <property type="term" value="P:methylation"/>
    <property type="evidence" value="ECO:0007669"/>
    <property type="project" value="UniProtKB-KW"/>
</dbReference>
<feature type="binding site" evidence="10 11">
    <location>
        <begin position="430"/>
        <end position="432"/>
    </location>
    <ligand>
        <name>L-homocysteine</name>
        <dbReference type="ChEBI" id="CHEBI:58199"/>
    </ligand>
</feature>
<feature type="domain" description="Cobalamin-independent methionine synthase MetE N-terminal" evidence="15">
    <location>
        <begin position="3"/>
        <end position="310"/>
    </location>
</feature>
<evidence type="ECO:0000259" key="15">
    <source>
        <dbReference type="Pfam" id="PF08267"/>
    </source>
</evidence>
<sequence>MEAHVLGFPRIGAGRELKKALENFWKGTGHQDELIRTAKTLKERNWKIQRDQGLSMVAVGDFSLYDQMLDTAFMLGMIPQRFGAAEEADLSTYFRMARGDATANLPAMEMTKWFDTNYHYLVPEFTPQTIIRRSTGKLIEETCHALSLGFRPKPVLIGPLTFTSLAKELNGADRWRFLDDIVRVYCTLLVDLAPLCDWIQIDEPILCTDLPGMAREAFVPALRRLKEAATGSQLLLATYFGALGDNLPLALESGCDGLHLDLVRGAAQLNTVLDILPETMVLSAGLVNGRNVWKNDLRHSKQRLDFLAQRLGEGRVMAASSCSLLHVPVDLWLEKNIDPTIREWLAFAVQKCRETATLAKIAGGCHEPLLRENDAQLAARRSDSRTLRPEVRSRVAGVTEAMQSRTSIFPQRKKKQAAWLKLPLLPTTTIGSFPQTAEIRSIRRQFAAGAMPEARYKAFIRRQIRQVVEEQEKLGLDVLVHGEPERNDMVEYFGQHLEGFYFTENGWVQSYGSRCVKPPIIYGDVARPAPITIDWIRYAQSLTTKPVKGMLTGPVTILCWSFVRDDLSRAEVCQQIALAMRDEVLDLEKARVGIIQIDEAALREGMPLRRREVEAYLRWAVDCFRLTAAGVGDETQIHTHMCYSEFNSIIPWITAMDADVISIEASRSDMKLLRAFQRFDYPNDIGPGIYDIHSPRVPSVAEMVALIRQALAVVPAQRLWINPDCGLKTRQWPETLAALRNLVEAAGLVRSDMVVNSARAD</sequence>
<feature type="binding site" evidence="10">
    <location>
        <position position="112"/>
    </location>
    <ligand>
        <name>5-methyltetrahydropteroyltri-L-glutamate</name>
        <dbReference type="ChEBI" id="CHEBI:58207"/>
    </ligand>
</feature>
<dbReference type="EMBL" id="FNAQ01000029">
    <property type="protein sequence ID" value="SDE71394.1"/>
    <property type="molecule type" value="Genomic_DNA"/>
</dbReference>
<keyword evidence="7 10" id="KW-0479">Metal-binding</keyword>
<evidence type="ECO:0000256" key="6">
    <source>
        <dbReference type="ARBA" id="ARBA00022679"/>
    </source>
</evidence>
<feature type="binding site" evidence="10 11">
    <location>
        <position position="598"/>
    </location>
    <ligand>
        <name>L-methionine</name>
        <dbReference type="ChEBI" id="CHEBI:57844"/>
    </ligand>
</feature>
<dbReference type="Pfam" id="PF01717">
    <property type="entry name" value="Meth_synt_2"/>
    <property type="match status" value="1"/>
</dbReference>
<keyword evidence="5 10" id="KW-0028">Amino-acid biosynthesis</keyword>
<evidence type="ECO:0000313" key="17">
    <source>
        <dbReference type="Proteomes" id="UP000243205"/>
    </source>
</evidence>
<keyword evidence="9 10" id="KW-0486">Methionine biosynthesis</keyword>
<dbReference type="PIRSF" id="PIRSF000382">
    <property type="entry name" value="MeTrfase_B12_ind"/>
    <property type="match status" value="1"/>
</dbReference>
<evidence type="ECO:0000256" key="5">
    <source>
        <dbReference type="ARBA" id="ARBA00022605"/>
    </source>
</evidence>
<feature type="binding site" evidence="10">
    <location>
        <position position="640"/>
    </location>
    <ligand>
        <name>Zn(2+)</name>
        <dbReference type="ChEBI" id="CHEBI:29105"/>
        <note>catalytic</note>
    </ligand>
</feature>
<feature type="binding site" evidence="11">
    <location>
        <position position="117"/>
    </location>
    <ligand>
        <name>5-methyltetrahydropteroyltri-L-glutamate</name>
        <dbReference type="ChEBI" id="CHEBI:58207"/>
    </ligand>
</feature>
<dbReference type="STRING" id="57664.SAMN05661003_1296"/>
<feature type="binding site" evidence="10 11">
    <location>
        <position position="560"/>
    </location>
    <ligand>
        <name>5-methyltetrahydropteroyltri-L-glutamate</name>
        <dbReference type="ChEBI" id="CHEBI:58207"/>
    </ligand>
</feature>
<feature type="binding site" evidence="10">
    <location>
        <begin position="15"/>
        <end position="18"/>
    </location>
    <ligand>
        <name>5-methyltetrahydropteroyltri-L-glutamate</name>
        <dbReference type="ChEBI" id="CHEBI:58207"/>
    </ligand>
</feature>
<dbReference type="GO" id="GO:0009086">
    <property type="term" value="P:methionine biosynthetic process"/>
    <property type="evidence" value="ECO:0007669"/>
    <property type="project" value="UniProtKB-UniRule"/>
</dbReference>
<organism evidence="16 17">
    <name type="scientific">Desulfuromonas thiophila</name>
    <dbReference type="NCBI Taxonomy" id="57664"/>
    <lineage>
        <taxon>Bacteria</taxon>
        <taxon>Pseudomonadati</taxon>
        <taxon>Thermodesulfobacteriota</taxon>
        <taxon>Desulfuromonadia</taxon>
        <taxon>Desulfuromonadales</taxon>
        <taxon>Desulfuromonadaceae</taxon>
        <taxon>Desulfuromonas</taxon>
    </lineage>
</organism>
<comment type="cofactor">
    <cofactor evidence="12">
        <name>Zn(2+)</name>
        <dbReference type="ChEBI" id="CHEBI:29105"/>
    </cofactor>
    <text evidence="12">Binds 2 Zn(2+) ions per subunit.</text>
</comment>